<reference evidence="1 2" key="1">
    <citation type="submission" date="2019-10" db="EMBL/GenBank/DDBJ databases">
        <title>Whole genome shotgun sequence of Acrocarpospora macrocephala NBRC 16266.</title>
        <authorList>
            <person name="Ichikawa N."/>
            <person name="Kimura A."/>
            <person name="Kitahashi Y."/>
            <person name="Komaki H."/>
            <person name="Oguchi A."/>
        </authorList>
    </citation>
    <scope>NUCLEOTIDE SEQUENCE [LARGE SCALE GENOMIC DNA]</scope>
    <source>
        <strain evidence="1 2">NBRC 16266</strain>
    </source>
</reference>
<dbReference type="AlphaFoldDB" id="A0A5M3WS65"/>
<comment type="caution">
    <text evidence="1">The sequence shown here is derived from an EMBL/GenBank/DDBJ whole genome shotgun (WGS) entry which is preliminary data.</text>
</comment>
<name>A0A5M3WS65_9ACTN</name>
<proteinExistence type="predicted"/>
<protein>
    <submittedName>
        <fullName evidence="1">Uncharacterized protein</fullName>
    </submittedName>
</protein>
<evidence type="ECO:0000313" key="2">
    <source>
        <dbReference type="Proteomes" id="UP000331127"/>
    </source>
</evidence>
<dbReference type="EMBL" id="BLAE01000016">
    <property type="protein sequence ID" value="GES09573.1"/>
    <property type="molecule type" value="Genomic_DNA"/>
</dbReference>
<gene>
    <name evidence="1" type="ORF">Amac_031690</name>
</gene>
<accession>A0A5M3WS65</accession>
<organism evidence="1 2">
    <name type="scientific">Acrocarpospora macrocephala</name>
    <dbReference type="NCBI Taxonomy" id="150177"/>
    <lineage>
        <taxon>Bacteria</taxon>
        <taxon>Bacillati</taxon>
        <taxon>Actinomycetota</taxon>
        <taxon>Actinomycetes</taxon>
        <taxon>Streptosporangiales</taxon>
        <taxon>Streptosporangiaceae</taxon>
        <taxon>Acrocarpospora</taxon>
    </lineage>
</organism>
<dbReference type="Proteomes" id="UP000331127">
    <property type="component" value="Unassembled WGS sequence"/>
</dbReference>
<keyword evidence="2" id="KW-1185">Reference proteome</keyword>
<sequence>MRAVVVAFRTVGGLPQIGRLARVLGLVGLLGGESGSGQVTVEQAGRDRVGEQVATVLAPTQYSRRRGWSAACSMARAATSGW</sequence>
<evidence type="ECO:0000313" key="1">
    <source>
        <dbReference type="EMBL" id="GES09573.1"/>
    </source>
</evidence>